<dbReference type="STRING" id="1406840.Q763_13235"/>
<reference evidence="1 2" key="1">
    <citation type="submission" date="2013-09" db="EMBL/GenBank/DDBJ databases">
        <authorList>
            <person name="Zeng Z."/>
            <person name="Chen C."/>
        </authorList>
    </citation>
    <scope>NUCLEOTIDE SEQUENCE [LARGE SCALE GENOMIC DNA]</scope>
    <source>
        <strain evidence="1 2">F44-8</strain>
    </source>
</reference>
<evidence type="ECO:0000313" key="1">
    <source>
        <dbReference type="EMBL" id="KGO79510.1"/>
    </source>
</evidence>
<comment type="caution">
    <text evidence="1">The sequence shown here is derived from an EMBL/GenBank/DDBJ whole genome shotgun (WGS) entry which is preliminary data.</text>
</comment>
<protein>
    <recommendedName>
        <fullName evidence="3">Peptidase E</fullName>
    </recommendedName>
</protein>
<dbReference type="InterPro" id="IPR046525">
    <property type="entry name" value="DUF6702"/>
</dbReference>
<dbReference type="EMBL" id="JRLV01000016">
    <property type="protein sequence ID" value="KGO79510.1"/>
    <property type="molecule type" value="Genomic_DNA"/>
</dbReference>
<keyword evidence="2" id="KW-1185">Reference proteome</keyword>
<accession>A0A0A2LTK7</accession>
<gene>
    <name evidence="1" type="ORF">Q763_13235</name>
</gene>
<proteinExistence type="predicted"/>
<dbReference type="AlphaFoldDB" id="A0A0A2LTK7"/>
<dbReference type="eggNOG" id="ENOG503140B">
    <property type="taxonomic scope" value="Bacteria"/>
</dbReference>
<dbReference type="Pfam" id="PF20420">
    <property type="entry name" value="DUF6702"/>
    <property type="match status" value="1"/>
</dbReference>
<sequence length="160" mass="17972">MFLFMLAGLLTAAAAHKYYVAVFLVEHVPAKKQLQITARVFVDDLDAALSKTNGKELYLATKKEVSGIDDYLASYFSQKIKIKINGREKAINFLGHEIEDDVLIGYFTVEAKGKLKDLEIKNTLLFESFPDQQNIINTNINSNKKSLLLTNDNPVGNLQF</sequence>
<evidence type="ECO:0008006" key="3">
    <source>
        <dbReference type="Google" id="ProtNLM"/>
    </source>
</evidence>
<name>A0A0A2LTK7_9FLAO</name>
<evidence type="ECO:0000313" key="2">
    <source>
        <dbReference type="Proteomes" id="UP000030129"/>
    </source>
</evidence>
<organism evidence="1 2">
    <name type="scientific">Flavobacterium beibuense F44-8</name>
    <dbReference type="NCBI Taxonomy" id="1406840"/>
    <lineage>
        <taxon>Bacteria</taxon>
        <taxon>Pseudomonadati</taxon>
        <taxon>Bacteroidota</taxon>
        <taxon>Flavobacteriia</taxon>
        <taxon>Flavobacteriales</taxon>
        <taxon>Flavobacteriaceae</taxon>
        <taxon>Flavobacterium</taxon>
    </lineage>
</organism>
<dbReference type="Proteomes" id="UP000030129">
    <property type="component" value="Unassembled WGS sequence"/>
</dbReference>